<comment type="caution">
    <text evidence="2">The sequence shown here is derived from an EMBL/GenBank/DDBJ whole genome shotgun (WGS) entry which is preliminary data.</text>
</comment>
<protein>
    <recommendedName>
        <fullName evidence="1">Peptidase S74 domain-containing protein</fullName>
    </recommendedName>
</protein>
<feature type="non-terminal residue" evidence="2">
    <location>
        <position position="237"/>
    </location>
</feature>
<name>A0A835YNN8_9STRA</name>
<dbReference type="EMBL" id="JAFCMP010000532">
    <property type="protein sequence ID" value="KAG5176885.1"/>
    <property type="molecule type" value="Genomic_DNA"/>
</dbReference>
<reference evidence="2" key="1">
    <citation type="submission" date="2021-02" db="EMBL/GenBank/DDBJ databases">
        <title>First Annotated Genome of the Yellow-green Alga Tribonema minus.</title>
        <authorList>
            <person name="Mahan K.M."/>
        </authorList>
    </citation>
    <scope>NUCLEOTIDE SEQUENCE</scope>
    <source>
        <strain evidence="2">UTEX B ZZ1240</strain>
    </source>
</reference>
<dbReference type="AlphaFoldDB" id="A0A835YNN8"/>
<dbReference type="Pfam" id="PF13884">
    <property type="entry name" value="Peptidase_S74"/>
    <property type="match status" value="1"/>
</dbReference>
<evidence type="ECO:0000259" key="1">
    <source>
        <dbReference type="PROSITE" id="PS51688"/>
    </source>
</evidence>
<dbReference type="InterPro" id="IPR030392">
    <property type="entry name" value="S74_ICA"/>
</dbReference>
<feature type="domain" description="Peptidase S74" evidence="1">
    <location>
        <begin position="20"/>
        <end position="130"/>
    </location>
</feature>
<evidence type="ECO:0000313" key="3">
    <source>
        <dbReference type="Proteomes" id="UP000664859"/>
    </source>
</evidence>
<dbReference type="PROSITE" id="PS51688">
    <property type="entry name" value="ICA"/>
    <property type="match status" value="1"/>
</dbReference>
<keyword evidence="3" id="KW-1185">Reference proteome</keyword>
<sequence>DDPRIITNVPMQVSSIQYSSDQRIKNRVEDVDVDDLLQRFQHVEMKSYHYTEQWRNVNRISGDPQVRGVIAQQLATIFPEHVDVLKEFELPDKGFKLDNFYQVDKDGLTMDLIGAVQAMFDRYSTSANSPIKRGSMHIAAGDATGSESDGGSALITAGRSASAVGGSFTLSSGPGLGASGAVQLQTAESASTGMLSLSTGTAQAGNSGSVHIASGHAGAGSSGALLVETGNSTVGDG</sequence>
<dbReference type="Proteomes" id="UP000664859">
    <property type="component" value="Unassembled WGS sequence"/>
</dbReference>
<feature type="non-terminal residue" evidence="2">
    <location>
        <position position="1"/>
    </location>
</feature>
<organism evidence="2 3">
    <name type="scientific">Tribonema minus</name>
    <dbReference type="NCBI Taxonomy" id="303371"/>
    <lineage>
        <taxon>Eukaryota</taxon>
        <taxon>Sar</taxon>
        <taxon>Stramenopiles</taxon>
        <taxon>Ochrophyta</taxon>
        <taxon>PX clade</taxon>
        <taxon>Xanthophyceae</taxon>
        <taxon>Tribonematales</taxon>
        <taxon>Tribonemataceae</taxon>
        <taxon>Tribonema</taxon>
    </lineage>
</organism>
<proteinExistence type="predicted"/>
<gene>
    <name evidence="2" type="ORF">JKP88DRAFT_138092</name>
</gene>
<dbReference type="OrthoDB" id="207145at2759"/>
<accession>A0A835YNN8</accession>
<evidence type="ECO:0000313" key="2">
    <source>
        <dbReference type="EMBL" id="KAG5176885.1"/>
    </source>
</evidence>